<dbReference type="InterPro" id="IPR000742">
    <property type="entry name" value="EGF"/>
</dbReference>
<dbReference type="SMART" id="SM00179">
    <property type="entry name" value="EGF_CA"/>
    <property type="match status" value="2"/>
</dbReference>
<feature type="domain" description="Link" evidence="20">
    <location>
        <begin position="154"/>
        <end position="249"/>
    </location>
</feature>
<dbReference type="InterPro" id="IPR036179">
    <property type="entry name" value="Ig-like_dom_sf"/>
</dbReference>
<evidence type="ECO:0000256" key="11">
    <source>
        <dbReference type="PROSITE-ProRule" id="PRU00076"/>
    </source>
</evidence>
<evidence type="ECO:0000256" key="14">
    <source>
        <dbReference type="SAM" id="MobiDB-lite"/>
    </source>
</evidence>
<dbReference type="FunFam" id="3.10.100.10:FF:000002">
    <property type="entry name" value="Hyaluronan proteoglycan link protein 1"/>
    <property type="match status" value="1"/>
</dbReference>
<feature type="compositionally biased region" description="Low complexity" evidence="14">
    <location>
        <begin position="814"/>
        <end position="833"/>
    </location>
</feature>
<dbReference type="GO" id="GO:0001501">
    <property type="term" value="P:skeletal system development"/>
    <property type="evidence" value="ECO:0007669"/>
    <property type="project" value="TreeGrafter"/>
</dbReference>
<dbReference type="CDD" id="cd03520">
    <property type="entry name" value="Link_domain_CSPGs_modules_2_4"/>
    <property type="match status" value="1"/>
</dbReference>
<evidence type="ECO:0000313" key="21">
    <source>
        <dbReference type="EMBL" id="KAK1152465.1"/>
    </source>
</evidence>
<dbReference type="InterPro" id="IPR013783">
    <property type="entry name" value="Ig-like_fold"/>
</dbReference>
<feature type="region of interest" description="Disordered" evidence="14">
    <location>
        <begin position="581"/>
        <end position="681"/>
    </location>
</feature>
<evidence type="ECO:0000256" key="13">
    <source>
        <dbReference type="PROSITE-ProRule" id="PRU00323"/>
    </source>
</evidence>
<dbReference type="FunFam" id="3.10.100.10:FF:000003">
    <property type="entry name" value="Versican core protein"/>
    <property type="match status" value="1"/>
</dbReference>
<dbReference type="GO" id="GO:0010001">
    <property type="term" value="P:glial cell differentiation"/>
    <property type="evidence" value="ECO:0007669"/>
    <property type="project" value="TreeGrafter"/>
</dbReference>
<feature type="compositionally biased region" description="Polar residues" evidence="14">
    <location>
        <begin position="1425"/>
        <end position="1436"/>
    </location>
</feature>
<feature type="disulfide bond" evidence="11">
    <location>
        <begin position="1521"/>
        <end position="1530"/>
    </location>
</feature>
<evidence type="ECO:0000259" key="18">
    <source>
        <dbReference type="PROSITE" id="PS50835"/>
    </source>
</evidence>
<keyword evidence="10" id="KW-0393">Immunoglobulin domain</keyword>
<feature type="compositionally biased region" description="Acidic residues" evidence="14">
    <location>
        <begin position="1329"/>
        <end position="1341"/>
    </location>
</feature>
<dbReference type="PROSITE" id="PS01187">
    <property type="entry name" value="EGF_CA"/>
    <property type="match status" value="1"/>
</dbReference>
<feature type="compositionally biased region" description="Polar residues" evidence="14">
    <location>
        <begin position="778"/>
        <end position="791"/>
    </location>
</feature>
<dbReference type="SMART" id="SM00406">
    <property type="entry name" value="IGv"/>
    <property type="match status" value="1"/>
</dbReference>
<dbReference type="InterPro" id="IPR016187">
    <property type="entry name" value="CTDL_fold"/>
</dbReference>
<feature type="compositionally biased region" description="Polar residues" evidence="14">
    <location>
        <begin position="696"/>
        <end position="705"/>
    </location>
</feature>
<feature type="disulfide bond" evidence="13">
    <location>
        <begin position="200"/>
        <end position="221"/>
    </location>
</feature>
<feature type="compositionally biased region" description="Basic and acidic residues" evidence="14">
    <location>
        <begin position="887"/>
        <end position="896"/>
    </location>
</feature>
<dbReference type="PROSITE" id="PS01241">
    <property type="entry name" value="LINK_1"/>
    <property type="match status" value="1"/>
</dbReference>
<keyword evidence="7" id="KW-0654">Proteoglycan</keyword>
<evidence type="ECO:0000256" key="12">
    <source>
        <dbReference type="PROSITE-ProRule" id="PRU00302"/>
    </source>
</evidence>
<feature type="compositionally biased region" description="Basic and acidic residues" evidence="14">
    <location>
        <begin position="746"/>
        <end position="757"/>
    </location>
</feature>
<dbReference type="InterPro" id="IPR018378">
    <property type="entry name" value="C-type_lectin_CS"/>
</dbReference>
<feature type="domain" description="EGF-like" evidence="16">
    <location>
        <begin position="1495"/>
        <end position="1531"/>
    </location>
</feature>
<proteinExistence type="predicted"/>
<evidence type="ECO:0000256" key="6">
    <source>
        <dbReference type="ARBA" id="ARBA00022837"/>
    </source>
</evidence>
<dbReference type="SMART" id="SM00181">
    <property type="entry name" value="EGF"/>
    <property type="match status" value="2"/>
</dbReference>
<feature type="region of interest" description="Disordered" evidence="14">
    <location>
        <begin position="1170"/>
        <end position="1193"/>
    </location>
</feature>
<comment type="subcellular location">
    <subcellularLocation>
        <location evidence="1">Secreted</location>
    </subcellularLocation>
</comment>
<dbReference type="InterPro" id="IPR000538">
    <property type="entry name" value="Link_dom"/>
</dbReference>
<feature type="compositionally biased region" description="Polar residues" evidence="14">
    <location>
        <begin position="1314"/>
        <end position="1328"/>
    </location>
</feature>
<gene>
    <name evidence="21" type="primary">NCAN</name>
    <name evidence="21" type="ORF">AOXY_G31143</name>
</gene>
<comment type="caution">
    <text evidence="11">Lacks conserved residue(s) required for the propagation of feature annotation.</text>
</comment>
<dbReference type="InterPro" id="IPR050691">
    <property type="entry name" value="Hyaluronan_bind_Proteoglycan"/>
</dbReference>
<dbReference type="FunFam" id="2.10.25.10:FF:000537">
    <property type="entry name" value="Notch 3"/>
    <property type="match status" value="1"/>
</dbReference>
<dbReference type="InterPro" id="IPR001304">
    <property type="entry name" value="C-type_lectin-like"/>
</dbReference>
<evidence type="ECO:0000259" key="20">
    <source>
        <dbReference type="PROSITE" id="PS50963"/>
    </source>
</evidence>
<feature type="chain" id="PRO_5042068503" evidence="15">
    <location>
        <begin position="30"/>
        <end position="1802"/>
    </location>
</feature>
<feature type="disulfide bond" evidence="13">
    <location>
        <begin position="298"/>
        <end position="319"/>
    </location>
</feature>
<dbReference type="CDD" id="cd00054">
    <property type="entry name" value="EGF_CA"/>
    <property type="match status" value="2"/>
</dbReference>
<evidence type="ECO:0000256" key="4">
    <source>
        <dbReference type="ARBA" id="ARBA00022729"/>
    </source>
</evidence>
<dbReference type="GO" id="GO:0007417">
    <property type="term" value="P:central nervous system development"/>
    <property type="evidence" value="ECO:0007669"/>
    <property type="project" value="TreeGrafter"/>
</dbReference>
<dbReference type="GO" id="GO:0005540">
    <property type="term" value="F:hyaluronic acid binding"/>
    <property type="evidence" value="ECO:0007669"/>
    <property type="project" value="InterPro"/>
</dbReference>
<evidence type="ECO:0000256" key="10">
    <source>
        <dbReference type="ARBA" id="ARBA00023319"/>
    </source>
</evidence>
<dbReference type="PROSITE" id="PS50041">
    <property type="entry name" value="C_TYPE_LECTIN_2"/>
    <property type="match status" value="1"/>
</dbReference>
<feature type="disulfide bond" evidence="12">
    <location>
        <begin position="1702"/>
        <end position="1745"/>
    </location>
</feature>
<feature type="region of interest" description="Disordered" evidence="14">
    <location>
        <begin position="1756"/>
        <end position="1802"/>
    </location>
</feature>
<feature type="signal peptide" evidence="15">
    <location>
        <begin position="1"/>
        <end position="29"/>
    </location>
</feature>
<feature type="domain" description="Link" evidence="20">
    <location>
        <begin position="255"/>
        <end position="351"/>
    </location>
</feature>
<keyword evidence="6" id="KW-0106">Calcium</keyword>
<dbReference type="InterPro" id="IPR000436">
    <property type="entry name" value="Sushi_SCR_CCP_dom"/>
</dbReference>
<feature type="compositionally biased region" description="Polar residues" evidence="14">
    <location>
        <begin position="1047"/>
        <end position="1061"/>
    </location>
</feature>
<feature type="compositionally biased region" description="Polar residues" evidence="14">
    <location>
        <begin position="995"/>
        <end position="1004"/>
    </location>
</feature>
<dbReference type="SUPFAM" id="SSF57535">
    <property type="entry name" value="Complement control module/SCR domain"/>
    <property type="match status" value="1"/>
</dbReference>
<dbReference type="InterPro" id="IPR007110">
    <property type="entry name" value="Ig-like_dom"/>
</dbReference>
<name>A0AAD8CKU0_ACIOX</name>
<dbReference type="InterPro" id="IPR000152">
    <property type="entry name" value="EGF-type_Asp/Asn_hydroxyl_site"/>
</dbReference>
<feature type="compositionally biased region" description="Basic residues" evidence="14">
    <location>
        <begin position="1760"/>
        <end position="1787"/>
    </location>
</feature>
<keyword evidence="12" id="KW-0768">Sushi</keyword>
<keyword evidence="5" id="KW-0677">Repeat</keyword>
<dbReference type="PROSITE" id="PS01186">
    <property type="entry name" value="EGF_2"/>
    <property type="match status" value="1"/>
</dbReference>
<accession>A0AAD8CKU0</accession>
<dbReference type="PROSITE" id="PS50835">
    <property type="entry name" value="IG_LIKE"/>
    <property type="match status" value="1"/>
</dbReference>
<keyword evidence="4 15" id="KW-0732">Signal</keyword>
<feature type="compositionally biased region" description="Polar residues" evidence="14">
    <location>
        <begin position="592"/>
        <end position="605"/>
    </location>
</feature>
<evidence type="ECO:0000256" key="8">
    <source>
        <dbReference type="ARBA" id="ARBA00023157"/>
    </source>
</evidence>
<feature type="region of interest" description="Disordered" evidence="14">
    <location>
        <begin position="1293"/>
        <end position="1364"/>
    </location>
</feature>
<dbReference type="FunFam" id="2.10.70.10:FF:000003">
    <property type="entry name" value="Versican core protein"/>
    <property type="match status" value="1"/>
</dbReference>
<keyword evidence="22" id="KW-1185">Reference proteome</keyword>
<dbReference type="FunFam" id="2.10.25.10:FF:000117">
    <property type="entry name" value="Delta-like protein"/>
    <property type="match status" value="1"/>
</dbReference>
<dbReference type="PROSITE" id="PS00615">
    <property type="entry name" value="C_TYPE_LECTIN_1"/>
    <property type="match status" value="1"/>
</dbReference>
<dbReference type="GO" id="GO:0045202">
    <property type="term" value="C:synapse"/>
    <property type="evidence" value="ECO:0007669"/>
    <property type="project" value="TreeGrafter"/>
</dbReference>
<organism evidence="21 22">
    <name type="scientific">Acipenser oxyrinchus oxyrinchus</name>
    <dbReference type="NCBI Taxonomy" id="40147"/>
    <lineage>
        <taxon>Eukaryota</taxon>
        <taxon>Metazoa</taxon>
        <taxon>Chordata</taxon>
        <taxon>Craniata</taxon>
        <taxon>Vertebrata</taxon>
        <taxon>Euteleostomi</taxon>
        <taxon>Actinopterygii</taxon>
        <taxon>Chondrostei</taxon>
        <taxon>Acipenseriformes</taxon>
        <taxon>Acipenseridae</taxon>
        <taxon>Acipenser</taxon>
    </lineage>
</organism>
<dbReference type="InterPro" id="IPR018097">
    <property type="entry name" value="EGF_Ca-bd_CS"/>
</dbReference>
<dbReference type="PROSITE" id="PS50923">
    <property type="entry name" value="SUSHI"/>
    <property type="match status" value="1"/>
</dbReference>
<dbReference type="SMART" id="SM00409">
    <property type="entry name" value="IG"/>
    <property type="match status" value="1"/>
</dbReference>
<dbReference type="GO" id="GO:0005509">
    <property type="term" value="F:calcium ion binding"/>
    <property type="evidence" value="ECO:0007669"/>
    <property type="project" value="InterPro"/>
</dbReference>
<feature type="compositionally biased region" description="Basic and acidic residues" evidence="14">
    <location>
        <begin position="1788"/>
        <end position="1802"/>
    </location>
</feature>
<sequence length="1802" mass="195576">MSNAMRHTGSRLSIAVFILSFLLAGVVDGEKLVNMKKVTHQVVRAGLAETSFLPCVFTLRPSPSREPPRIKWTKIVSEGGGKIEVSVLVAKDNVIKVKKDFQGRVTLPGYPDNRYNATLALTGLRSSDSGTYRCEVVVGIDDEQDTVPLEVSGVVFHYRAPSDRYALTFADAQRVCLENSAVIASPSHLQATFDDGYDNCDAGWLSDQTVRYPIRLPRPGCYGDRDNVPGVRNYGQRGPTDLYDVYCYARQMTGEVFHSTVQEKLSLATASTHCHSLGAQLATAGQLYLAWHGGLDRCDPGWLADGSVRYPIRQPRKNCGGDEPGVRTLYQHPNRTGFPDTTSLYDAYCYRENPSGEPFAVAAGLLLSKNLKDTDSTAPAQVEPKTFIWGGNGALKEQINFTASNDSSEISAEHVVIHLKPASSSLALDEQLVQKATDSQESEQRQAATPEPSPGLGDLSMTEMLGHQQGDTEWQKELEDETIKEETWLLSRSHQRPISPAPAIGLQSDEMNSLLSNLVDPPRNPDGNHWQDSNDQHVSEFMADSSEQIFSTTSHGKSEEIPIVQKPTEPGMAYALGLNASPSQAREESEMNPPNLSEVDPTNQEGAMLDPLGVKTTQVSSLDGGSPSSTEEQSDQGKIQESPEFNGPTPETTETSLIHNNNLLLNNPKEEFGQEDAESPMSMAVKVSTEVHLNDVGSSEISANETDLEEGAIVSESSDLPLVEEKIESAPESANLGSIPAVSVNESHHPGQEKVDDLASSAQNPTGKSAEDYEGTVLQESNPVSSDSANALENDAAFGLISPGHKGTMHPPKTANESSPEPSAASTVPASTPLPGRKDEWAREPTAGTIQDSRAPERERVAVNESRRSFQDEEPLTAITGGQAAELHSRGGEDTLRIMVITTPSPSPFTDSAPEISGDDLPSLQEDITNRQKLVEDLKADSSESEMTSALEARRTHTEDQAVPSLLDIHEIFSGGGSDVDGDSLPLVTVGFHSPKQQTSSNVPSYEPEPSAKPMLPFTSPSENSELEKVEDGSGDAEEGLLAISKGSKNPTTTKRPSTSFPHIDHALGRESLWEVTLKPQKEEDLFNPTTIQGRQDAVSTAVPSSGNKDIGTEEVVPEDRLDVKGGQLFHESSTEAAALNPEESVAEVKGEVAFVQHSTEVQPTEVTVAEATPSGEPKDVRNPSTPDAFLVTDGKTTLTPLKEGRSPQSPATENLLVTTSLSPVTSMGITSESIVPVGDLLTTKAATNERMEMLFPTVPTTASREELELTTPEQLAHTEVLKEQLLLDNAVESTPSGQQPRTATKEPADETADSTMGPTISTTQSPENELEAETEVDAEGLETTNQPASHEAENTSSSVQPTKLVLTTKVSSEGTETYPLTARATDESRSMELSMTTATSPVFKSVTPEDGPSLEQAFITTVGSHTMPSGTQPSTPEAEVYSGSGMGHGSPGEEQVNGTLLAPKSSSQLPSALNESSIGTDWEDIGASEEPAAEADPCETNPCLHGGSCLSNGSVYSCDCLPGYSGENCEIDIDDCQSNPCENGGTCIDEINAFICLCLSSYGGATCDKDTEGCDHGWRKFHGHCYRYFSHRHTWEDAEKDCREHSAHLASVHSPEEQSFINGLGHENTWIGLNDRTVEEDFQWTDNMALQYENWRENQPDNFFAGGEDCVVMIAHENSKWNDVPCNYNLPYICKKGTVLCGTPPAVENAFLIGRKRAHYDIHSVVRYQCADGFLQRHVPTTKCRSNGKWDRPKIICTKSRRAHRSRRHHHKSRRERRKHKKHSSRGHREQDDSDDSRNYF</sequence>
<dbReference type="PANTHER" id="PTHR22804:SF24">
    <property type="entry name" value="NEUROCAN CORE PROTEIN"/>
    <property type="match status" value="1"/>
</dbReference>
<feature type="domain" description="Sushi" evidence="19">
    <location>
        <begin position="1700"/>
        <end position="1760"/>
    </location>
</feature>
<dbReference type="Pfam" id="PF00084">
    <property type="entry name" value="Sushi"/>
    <property type="match status" value="1"/>
</dbReference>
<feature type="compositionally biased region" description="Basic and acidic residues" evidence="14">
    <location>
        <begin position="854"/>
        <end position="871"/>
    </location>
</feature>
<dbReference type="PROSITE" id="PS00010">
    <property type="entry name" value="ASX_HYDROXYL"/>
    <property type="match status" value="1"/>
</dbReference>
<dbReference type="PROSITE" id="PS00022">
    <property type="entry name" value="EGF_1"/>
    <property type="match status" value="2"/>
</dbReference>
<evidence type="ECO:0000256" key="7">
    <source>
        <dbReference type="ARBA" id="ARBA00022974"/>
    </source>
</evidence>
<comment type="caution">
    <text evidence="21">The sequence shown here is derived from an EMBL/GenBank/DDBJ whole genome shotgun (WGS) entry which is preliminary data.</text>
</comment>
<keyword evidence="9" id="KW-0325">Glycoprotein</keyword>
<evidence type="ECO:0000259" key="17">
    <source>
        <dbReference type="PROSITE" id="PS50041"/>
    </source>
</evidence>
<dbReference type="PROSITE" id="PS50026">
    <property type="entry name" value="EGF_3"/>
    <property type="match status" value="2"/>
</dbReference>
<feature type="compositionally biased region" description="Polar residues" evidence="14">
    <location>
        <begin position="649"/>
        <end position="659"/>
    </location>
</feature>
<dbReference type="Pfam" id="PF00059">
    <property type="entry name" value="Lectin_C"/>
    <property type="match status" value="1"/>
</dbReference>
<evidence type="ECO:0000256" key="3">
    <source>
        <dbReference type="ARBA" id="ARBA00022536"/>
    </source>
</evidence>
<evidence type="ECO:0000259" key="19">
    <source>
        <dbReference type="PROSITE" id="PS50923"/>
    </source>
</evidence>
<dbReference type="GO" id="GO:0072534">
    <property type="term" value="C:perineuronal net"/>
    <property type="evidence" value="ECO:0007669"/>
    <property type="project" value="TreeGrafter"/>
</dbReference>
<dbReference type="Gene3D" id="2.60.40.10">
    <property type="entry name" value="Immunoglobulins"/>
    <property type="match status" value="1"/>
</dbReference>
<dbReference type="PROSITE" id="PS50963">
    <property type="entry name" value="LINK_2"/>
    <property type="match status" value="2"/>
</dbReference>
<dbReference type="CDD" id="cd03517">
    <property type="entry name" value="Link_domain_CSPGs_modules_1_3"/>
    <property type="match status" value="1"/>
</dbReference>
<dbReference type="Gene3D" id="2.10.70.10">
    <property type="entry name" value="Complement Module, domain 1"/>
    <property type="match status" value="1"/>
</dbReference>
<evidence type="ECO:0000259" key="16">
    <source>
        <dbReference type="PROSITE" id="PS50026"/>
    </source>
</evidence>
<dbReference type="Gene3D" id="2.10.25.10">
    <property type="entry name" value="Laminin"/>
    <property type="match status" value="2"/>
</dbReference>
<evidence type="ECO:0000256" key="5">
    <source>
        <dbReference type="ARBA" id="ARBA00022737"/>
    </source>
</evidence>
<dbReference type="Pfam" id="PF00008">
    <property type="entry name" value="EGF"/>
    <property type="match status" value="2"/>
</dbReference>
<feature type="domain" description="Ig-like" evidence="18">
    <location>
        <begin position="30"/>
        <end position="152"/>
    </location>
</feature>
<dbReference type="InterPro" id="IPR001881">
    <property type="entry name" value="EGF-like_Ca-bd_dom"/>
</dbReference>
<dbReference type="SMART" id="SM00034">
    <property type="entry name" value="CLECT"/>
    <property type="match status" value="1"/>
</dbReference>
<dbReference type="InterPro" id="IPR003599">
    <property type="entry name" value="Ig_sub"/>
</dbReference>
<protein>
    <submittedName>
        <fullName evidence="21">Neurocan core protein-like isoform X1</fullName>
    </submittedName>
</protein>
<feature type="domain" description="C-type lectin" evidence="17">
    <location>
        <begin position="1582"/>
        <end position="1696"/>
    </location>
</feature>
<dbReference type="GO" id="GO:0002052">
    <property type="term" value="P:positive regulation of neuroblast proliferation"/>
    <property type="evidence" value="ECO:0007669"/>
    <property type="project" value="TreeGrafter"/>
</dbReference>
<evidence type="ECO:0000256" key="9">
    <source>
        <dbReference type="ARBA" id="ARBA00023180"/>
    </source>
</evidence>
<feature type="compositionally biased region" description="Polar residues" evidence="14">
    <location>
        <begin position="615"/>
        <end position="639"/>
    </location>
</feature>
<keyword evidence="2" id="KW-0964">Secreted</keyword>
<evidence type="ECO:0000256" key="2">
    <source>
        <dbReference type="ARBA" id="ARBA00022525"/>
    </source>
</evidence>
<dbReference type="InterPro" id="IPR035976">
    <property type="entry name" value="Sushi/SCR/CCP_sf"/>
</dbReference>
<feature type="region of interest" description="Disordered" evidence="14">
    <location>
        <begin position="1425"/>
        <end position="1459"/>
    </location>
</feature>
<evidence type="ECO:0000256" key="15">
    <source>
        <dbReference type="SAM" id="SignalP"/>
    </source>
</evidence>
<keyword evidence="8 11" id="KW-1015">Disulfide bond</keyword>
<dbReference type="GO" id="GO:0005615">
    <property type="term" value="C:extracellular space"/>
    <property type="evidence" value="ECO:0007669"/>
    <property type="project" value="TreeGrafter"/>
</dbReference>
<feature type="disulfide bond" evidence="11">
    <location>
        <begin position="1559"/>
        <end position="1568"/>
    </location>
</feature>
<dbReference type="InterPro" id="IPR013106">
    <property type="entry name" value="Ig_V-set"/>
</dbReference>
<reference evidence="21" key="1">
    <citation type="submission" date="2022-02" db="EMBL/GenBank/DDBJ databases">
        <title>Atlantic sturgeon de novo genome assembly.</title>
        <authorList>
            <person name="Stock M."/>
            <person name="Klopp C."/>
            <person name="Guiguen Y."/>
            <person name="Cabau C."/>
            <person name="Parinello H."/>
            <person name="Santidrian Yebra-Pimentel E."/>
            <person name="Kuhl H."/>
            <person name="Dirks R.P."/>
            <person name="Guessner J."/>
            <person name="Wuertz S."/>
            <person name="Du K."/>
            <person name="Schartl M."/>
        </authorList>
    </citation>
    <scope>NUCLEOTIDE SEQUENCE</scope>
    <source>
        <strain evidence="21">STURGEONOMICS-FGT-2020</strain>
        <tissue evidence="21">Whole blood</tissue>
    </source>
</reference>
<dbReference type="SUPFAM" id="SSF48726">
    <property type="entry name" value="Immunoglobulin"/>
    <property type="match status" value="1"/>
</dbReference>
<evidence type="ECO:0000256" key="1">
    <source>
        <dbReference type="ARBA" id="ARBA00004613"/>
    </source>
</evidence>
<dbReference type="Pfam" id="PF07686">
    <property type="entry name" value="V-set"/>
    <property type="match status" value="1"/>
</dbReference>
<feature type="region of interest" description="Disordered" evidence="14">
    <location>
        <begin position="432"/>
        <end position="462"/>
    </location>
</feature>
<dbReference type="FunFam" id="3.10.100.10:FF:000011">
    <property type="entry name" value="Aggrecan core protein"/>
    <property type="match status" value="1"/>
</dbReference>
<feature type="domain" description="EGF-like" evidence="16">
    <location>
        <begin position="1533"/>
        <end position="1569"/>
    </location>
</feature>
<feature type="compositionally biased region" description="Polar residues" evidence="14">
    <location>
        <begin position="1343"/>
        <end position="1362"/>
    </location>
</feature>
<dbReference type="Gene3D" id="3.10.100.10">
    <property type="entry name" value="Mannose-Binding Protein A, subunit A"/>
    <property type="match status" value="3"/>
</dbReference>
<dbReference type="SMART" id="SM00445">
    <property type="entry name" value="LINK"/>
    <property type="match status" value="2"/>
</dbReference>
<dbReference type="Proteomes" id="UP001230051">
    <property type="component" value="Unassembled WGS sequence"/>
</dbReference>
<feature type="region of interest" description="Disordered" evidence="14">
    <location>
        <begin position="984"/>
        <end position="1063"/>
    </location>
</feature>
<feature type="region of interest" description="Disordered" evidence="14">
    <location>
        <begin position="696"/>
        <end position="923"/>
    </location>
</feature>
<dbReference type="FunFam" id="2.60.40.10:FF:000571">
    <property type="entry name" value="Neurocan core protein"/>
    <property type="match status" value="1"/>
</dbReference>
<feature type="region of interest" description="Disordered" evidence="14">
    <location>
        <begin position="938"/>
        <end position="959"/>
    </location>
</feature>
<dbReference type="SUPFAM" id="SSF57196">
    <property type="entry name" value="EGF/Laminin"/>
    <property type="match status" value="1"/>
</dbReference>
<dbReference type="Pfam" id="PF00193">
    <property type="entry name" value="Xlink"/>
    <property type="match status" value="2"/>
</dbReference>
<dbReference type="GO" id="GO:0007155">
    <property type="term" value="P:cell adhesion"/>
    <property type="evidence" value="ECO:0007669"/>
    <property type="project" value="InterPro"/>
</dbReference>
<dbReference type="InterPro" id="IPR016186">
    <property type="entry name" value="C-type_lectin-like/link_sf"/>
</dbReference>
<dbReference type="EMBL" id="JAGXEW010000046">
    <property type="protein sequence ID" value="KAK1152465.1"/>
    <property type="molecule type" value="Genomic_DNA"/>
</dbReference>
<dbReference type="SMART" id="SM00032">
    <property type="entry name" value="CCP"/>
    <property type="match status" value="1"/>
</dbReference>
<evidence type="ECO:0000313" key="22">
    <source>
        <dbReference type="Proteomes" id="UP001230051"/>
    </source>
</evidence>
<dbReference type="PRINTS" id="PR01265">
    <property type="entry name" value="LINKMODULE"/>
</dbReference>
<dbReference type="CDD" id="cd00033">
    <property type="entry name" value="CCP"/>
    <property type="match status" value="1"/>
</dbReference>
<dbReference type="SUPFAM" id="SSF56436">
    <property type="entry name" value="C-type lectin-like"/>
    <property type="match status" value="3"/>
</dbReference>
<feature type="disulfide bond" evidence="12">
    <location>
        <begin position="1731"/>
        <end position="1758"/>
    </location>
</feature>
<keyword evidence="3 11" id="KW-0245">EGF-like domain</keyword>
<dbReference type="PANTHER" id="PTHR22804">
    <property type="entry name" value="AGGRECAN/VERSICAN PROTEOGLYCAN"/>
    <property type="match status" value="1"/>
</dbReference>
<feature type="compositionally biased region" description="Polar residues" evidence="14">
    <location>
        <begin position="1293"/>
        <end position="1303"/>
    </location>
</feature>